<proteinExistence type="predicted"/>
<feature type="compositionally biased region" description="Low complexity" evidence="1">
    <location>
        <begin position="192"/>
        <end position="203"/>
    </location>
</feature>
<gene>
    <name evidence="3" type="ORF">B5V51_2732</name>
</gene>
<name>A0A2A4JGW6_HELVI</name>
<sequence>MNTLTLLFVVLLCEVVVYARHLDDLNDSDSLSPEKSDGRKHGSDLTRHRRRRWQMNYGYDYPQAPTHSYYPDRRDIYDRNQQDLLPQIVKLLEEISVYVKRPQPPPVPQPIYIPYPVPYPVPQIASCSDNGTKKPSVHTRFPEMEDTNQNWGFVTTKDDDTDDLGESRPISFDPIAPLRPMKRPAPKVEHGSSQADTQSSTQAPLFNDEPGVLKMPSMCNAAVLTCCADSKPQQKACFNRFGCGVSYENGKACSEDSIAAALDSFKTAYSPLQ</sequence>
<evidence type="ECO:0000313" key="3">
    <source>
        <dbReference type="EMBL" id="PCG70663.1"/>
    </source>
</evidence>
<organism evidence="3">
    <name type="scientific">Heliothis virescens</name>
    <name type="common">Tobacco budworm moth</name>
    <dbReference type="NCBI Taxonomy" id="7102"/>
    <lineage>
        <taxon>Eukaryota</taxon>
        <taxon>Metazoa</taxon>
        <taxon>Ecdysozoa</taxon>
        <taxon>Arthropoda</taxon>
        <taxon>Hexapoda</taxon>
        <taxon>Insecta</taxon>
        <taxon>Pterygota</taxon>
        <taxon>Neoptera</taxon>
        <taxon>Endopterygota</taxon>
        <taxon>Lepidoptera</taxon>
        <taxon>Glossata</taxon>
        <taxon>Ditrysia</taxon>
        <taxon>Noctuoidea</taxon>
        <taxon>Noctuidae</taxon>
        <taxon>Heliothinae</taxon>
        <taxon>Heliothis</taxon>
    </lineage>
</organism>
<feature type="compositionally biased region" description="Basic and acidic residues" evidence="1">
    <location>
        <begin position="32"/>
        <end position="46"/>
    </location>
</feature>
<comment type="caution">
    <text evidence="3">The sequence shown here is derived from an EMBL/GenBank/DDBJ whole genome shotgun (WGS) entry which is preliminary data.</text>
</comment>
<accession>A0A2A4JGW6</accession>
<keyword evidence="2" id="KW-0732">Signal</keyword>
<evidence type="ECO:0000256" key="2">
    <source>
        <dbReference type="SAM" id="SignalP"/>
    </source>
</evidence>
<dbReference type="AlphaFoldDB" id="A0A2A4JGW6"/>
<feature type="chain" id="PRO_5013172869" description="WAP domain-containing protein" evidence="2">
    <location>
        <begin position="20"/>
        <end position="273"/>
    </location>
</feature>
<evidence type="ECO:0008006" key="4">
    <source>
        <dbReference type="Google" id="ProtNLM"/>
    </source>
</evidence>
<evidence type="ECO:0000256" key="1">
    <source>
        <dbReference type="SAM" id="MobiDB-lite"/>
    </source>
</evidence>
<feature type="region of interest" description="Disordered" evidence="1">
    <location>
        <begin position="26"/>
        <end position="47"/>
    </location>
</feature>
<feature type="region of interest" description="Disordered" evidence="1">
    <location>
        <begin position="158"/>
        <end position="203"/>
    </location>
</feature>
<reference evidence="3" key="1">
    <citation type="submission" date="2017-09" db="EMBL/GenBank/DDBJ databases">
        <title>Contemporary evolution of a Lepidopteran species, Heliothis virescens, in response to modern agricultural practices.</title>
        <authorList>
            <person name="Fritz M.L."/>
            <person name="Deyonke A.M."/>
            <person name="Papanicolaou A."/>
            <person name="Micinski S."/>
            <person name="Westbrook J."/>
            <person name="Gould F."/>
        </authorList>
    </citation>
    <scope>NUCLEOTIDE SEQUENCE [LARGE SCALE GENOMIC DNA]</scope>
    <source>
        <strain evidence="3">HvINT-</strain>
        <tissue evidence="3">Whole body</tissue>
    </source>
</reference>
<dbReference type="EMBL" id="NWSH01001623">
    <property type="protein sequence ID" value="PCG70663.1"/>
    <property type="molecule type" value="Genomic_DNA"/>
</dbReference>
<protein>
    <recommendedName>
        <fullName evidence="4">WAP domain-containing protein</fullName>
    </recommendedName>
</protein>
<feature type="signal peptide" evidence="2">
    <location>
        <begin position="1"/>
        <end position="19"/>
    </location>
</feature>